<dbReference type="AlphaFoldDB" id="A0A0R1SQ56"/>
<dbReference type="CDD" id="cd00840">
    <property type="entry name" value="MPP_Mre11_N"/>
    <property type="match status" value="1"/>
</dbReference>
<keyword evidence="4" id="KW-1185">Reference proteome</keyword>
<dbReference type="InterPro" id="IPR041796">
    <property type="entry name" value="Mre11_N"/>
</dbReference>
<dbReference type="InterPro" id="IPR014576">
    <property type="entry name" value="Pesterase_YhaO"/>
</dbReference>
<evidence type="ECO:0000313" key="3">
    <source>
        <dbReference type="EMBL" id="KRL68312.1"/>
    </source>
</evidence>
<evidence type="ECO:0000313" key="4">
    <source>
        <dbReference type="Proteomes" id="UP000051647"/>
    </source>
</evidence>
<dbReference type="PANTHER" id="PTHR30337">
    <property type="entry name" value="COMPONENT OF ATP-DEPENDENT DSDNA EXONUCLEASE"/>
    <property type="match status" value="1"/>
</dbReference>
<dbReference type="PATRIC" id="fig|1423815.3.peg.7"/>
<name>A0A0R1SQ56_9LACO</name>
<dbReference type="PIRSF" id="PIRSF033091">
    <property type="entry name" value="Pesterase_YhaO"/>
    <property type="match status" value="1"/>
</dbReference>
<dbReference type="InterPro" id="IPR004843">
    <property type="entry name" value="Calcineurin-like_PHP"/>
</dbReference>
<dbReference type="Gene3D" id="3.60.21.10">
    <property type="match status" value="1"/>
</dbReference>
<gene>
    <name evidence="3" type="ORF">FC27_GL000007</name>
</gene>
<reference evidence="3 4" key="1">
    <citation type="journal article" date="2015" name="Genome Announc.">
        <title>Expanding the biotechnology potential of lactobacilli through comparative genomics of 213 strains and associated genera.</title>
        <authorList>
            <person name="Sun Z."/>
            <person name="Harris H.M."/>
            <person name="McCann A."/>
            <person name="Guo C."/>
            <person name="Argimon S."/>
            <person name="Zhang W."/>
            <person name="Yang X."/>
            <person name="Jeffery I.B."/>
            <person name="Cooney J.C."/>
            <person name="Kagawa T.F."/>
            <person name="Liu W."/>
            <person name="Song Y."/>
            <person name="Salvetti E."/>
            <person name="Wrobel A."/>
            <person name="Rasinkangas P."/>
            <person name="Parkhill J."/>
            <person name="Rea M.C."/>
            <person name="O'Sullivan O."/>
            <person name="Ritari J."/>
            <person name="Douillard F.P."/>
            <person name="Paul Ross R."/>
            <person name="Yang R."/>
            <person name="Briner A.E."/>
            <person name="Felis G.E."/>
            <person name="de Vos W.M."/>
            <person name="Barrangou R."/>
            <person name="Klaenhammer T.R."/>
            <person name="Caufield P.W."/>
            <person name="Cui Y."/>
            <person name="Zhang H."/>
            <person name="O'Toole P.W."/>
        </authorList>
    </citation>
    <scope>NUCLEOTIDE SEQUENCE [LARGE SCALE GENOMIC DNA]</scope>
    <source>
        <strain evidence="3 4">DSM 14857</strain>
    </source>
</reference>
<dbReference type="SUPFAM" id="SSF56300">
    <property type="entry name" value="Metallo-dependent phosphatases"/>
    <property type="match status" value="1"/>
</dbReference>
<evidence type="ECO:0000256" key="1">
    <source>
        <dbReference type="ARBA" id="ARBA00022801"/>
    </source>
</evidence>
<evidence type="ECO:0000259" key="2">
    <source>
        <dbReference type="Pfam" id="PF00149"/>
    </source>
</evidence>
<organism evidence="3 4">
    <name type="scientific">Companilactobacillus versmoldensis DSM 14857 = KCTC 3814</name>
    <dbReference type="NCBI Taxonomy" id="1423815"/>
    <lineage>
        <taxon>Bacteria</taxon>
        <taxon>Bacillati</taxon>
        <taxon>Bacillota</taxon>
        <taxon>Bacilli</taxon>
        <taxon>Lactobacillales</taxon>
        <taxon>Lactobacillaceae</taxon>
        <taxon>Companilactobacillus</taxon>
    </lineage>
</organism>
<dbReference type="RefSeq" id="WP_010623745.1">
    <property type="nucleotide sequence ID" value="NZ_AZFA01000001.1"/>
</dbReference>
<proteinExistence type="predicted"/>
<dbReference type="EMBL" id="AZFA01000001">
    <property type="protein sequence ID" value="KRL68312.1"/>
    <property type="molecule type" value="Genomic_DNA"/>
</dbReference>
<comment type="caution">
    <text evidence="3">The sequence shown here is derived from an EMBL/GenBank/DDBJ whole genome shotgun (WGS) entry which is preliminary data.</text>
</comment>
<dbReference type="PANTHER" id="PTHR30337:SF7">
    <property type="entry name" value="PHOSPHOESTERASE"/>
    <property type="match status" value="1"/>
</dbReference>
<protein>
    <recommendedName>
        <fullName evidence="2">Calcineurin-like phosphoesterase domain-containing protein</fullName>
    </recommendedName>
</protein>
<dbReference type="Pfam" id="PF00149">
    <property type="entry name" value="Metallophos"/>
    <property type="match status" value="1"/>
</dbReference>
<dbReference type="STRING" id="1423815.FC27_GL000007"/>
<keyword evidence="1" id="KW-0378">Hydrolase</keyword>
<sequence length="390" mass="45214">MKFIHAADLHLDTPFANIKNFSKQLQNDLRRSTYTAATKVFDTAIKEKVDFVILAGDTYDNTDRSLNAQDFLKNQFLHLKENDIKVYLIYGNHDYYRNDFSTIDFPENVFIFHDQPETFELTTHDGKKVGLTGFSYYQRHIDQQVINDYPIRGNFDYQIGILHGGIGDNNYAPFTVPELIAKGYDYWALGHIHKRQILNQNPYVIYPGDTQGRNPNETGQKGFYLVTVLNQQTTLDFIPSSSYLFEQKRIVAQSSDNLASLTTEIGRQLEVDVPTLFTYQVESAQVLDQEVVAAIQRGDLIQHFERQQSNGYLYQLKLKFSQTKQLQEIDAKYWQDSAKQVFDLDDIKDLDAKLYSIDVIREHLNDPDFLDEIKDQTINLINQQFIGDKQ</sequence>
<dbReference type="InterPro" id="IPR029052">
    <property type="entry name" value="Metallo-depent_PP-like"/>
</dbReference>
<dbReference type="OrthoDB" id="9773856at2"/>
<feature type="domain" description="Calcineurin-like phosphoesterase" evidence="2">
    <location>
        <begin position="1"/>
        <end position="194"/>
    </location>
</feature>
<accession>A0A0R1SQ56</accession>
<dbReference type="GO" id="GO:0016787">
    <property type="term" value="F:hydrolase activity"/>
    <property type="evidence" value="ECO:0007669"/>
    <property type="project" value="UniProtKB-KW"/>
</dbReference>
<dbReference type="InterPro" id="IPR050535">
    <property type="entry name" value="DNA_Repair-Maintenance_Comp"/>
</dbReference>
<dbReference type="Proteomes" id="UP000051647">
    <property type="component" value="Unassembled WGS sequence"/>
</dbReference>
<dbReference type="eggNOG" id="COG0420">
    <property type="taxonomic scope" value="Bacteria"/>
</dbReference>